<feature type="domain" description="Disease resistance protein Roq1-like winged-helix" evidence="2">
    <location>
        <begin position="74"/>
        <end position="115"/>
    </location>
</feature>
<dbReference type="STRING" id="57577.A0A2K3MLE4"/>
<dbReference type="InterPro" id="IPR042197">
    <property type="entry name" value="Apaf_helical"/>
</dbReference>
<reference evidence="3 4" key="2">
    <citation type="journal article" date="2017" name="Front. Plant Sci.">
        <title>Gene Classification and Mining of Molecular Markers Useful in Red Clover (Trifolium pratense) Breeding.</title>
        <authorList>
            <person name="Istvanek J."/>
            <person name="Dluhosova J."/>
            <person name="Dluhos P."/>
            <person name="Patkova L."/>
            <person name="Nedelnik J."/>
            <person name="Repkova J."/>
        </authorList>
    </citation>
    <scope>NUCLEOTIDE SEQUENCE [LARGE SCALE GENOMIC DNA]</scope>
    <source>
        <strain evidence="4">cv. Tatra</strain>
        <tissue evidence="3">Young leaves</tissue>
    </source>
</reference>
<dbReference type="Proteomes" id="UP000236291">
    <property type="component" value="Unassembled WGS sequence"/>
</dbReference>
<organism evidence="3 4">
    <name type="scientific">Trifolium pratense</name>
    <name type="common">Red clover</name>
    <dbReference type="NCBI Taxonomy" id="57577"/>
    <lineage>
        <taxon>Eukaryota</taxon>
        <taxon>Viridiplantae</taxon>
        <taxon>Streptophyta</taxon>
        <taxon>Embryophyta</taxon>
        <taxon>Tracheophyta</taxon>
        <taxon>Spermatophyta</taxon>
        <taxon>Magnoliopsida</taxon>
        <taxon>eudicotyledons</taxon>
        <taxon>Gunneridae</taxon>
        <taxon>Pentapetalae</taxon>
        <taxon>rosids</taxon>
        <taxon>fabids</taxon>
        <taxon>Fabales</taxon>
        <taxon>Fabaceae</taxon>
        <taxon>Papilionoideae</taxon>
        <taxon>50 kb inversion clade</taxon>
        <taxon>NPAAA clade</taxon>
        <taxon>Hologalegina</taxon>
        <taxon>IRL clade</taxon>
        <taxon>Trifolieae</taxon>
        <taxon>Trifolium</taxon>
    </lineage>
</organism>
<dbReference type="InterPro" id="IPR058192">
    <property type="entry name" value="WHD_ROQ1-like"/>
</dbReference>
<proteinExistence type="predicted"/>
<protein>
    <submittedName>
        <fullName evidence="3">Disease resistance protein (TIR-NBS-LRR class)</fullName>
    </submittedName>
</protein>
<sequence length="142" mass="16454">MDYQDSLQLFCLFAFKQKRFPLAKGLPLALKVLGSLLYGKAKEVWESRLQKLKKLPDLKIFRLLKLSYDRLDDDQKDIFLDIACFYRGVSEKVVALTLDSCGLSAYIGMDVLEDRLQCVDDPGKRSRLWKPNDIYDVLSRNK</sequence>
<evidence type="ECO:0000256" key="1">
    <source>
        <dbReference type="ARBA" id="ARBA00022737"/>
    </source>
</evidence>
<dbReference type="SUPFAM" id="SSF52540">
    <property type="entry name" value="P-loop containing nucleoside triphosphate hydrolases"/>
    <property type="match status" value="1"/>
</dbReference>
<dbReference type="GO" id="GO:0006952">
    <property type="term" value="P:defense response"/>
    <property type="evidence" value="ECO:0007669"/>
    <property type="project" value="InterPro"/>
</dbReference>
<dbReference type="Pfam" id="PF23282">
    <property type="entry name" value="WHD_ROQ1"/>
    <property type="match status" value="1"/>
</dbReference>
<dbReference type="AlphaFoldDB" id="A0A2K3MLE4"/>
<name>A0A2K3MLE4_TRIPR</name>
<evidence type="ECO:0000313" key="3">
    <source>
        <dbReference type="EMBL" id="PNX91618.1"/>
    </source>
</evidence>
<dbReference type="PANTHER" id="PTHR11017:SF568">
    <property type="entry name" value="ADP-RIBOSYL CYCLASE_CYCLIC ADP-RIBOSE HYDROLASE"/>
    <property type="match status" value="1"/>
</dbReference>
<gene>
    <name evidence="3" type="ORF">L195_g047749</name>
</gene>
<reference evidence="3 4" key="1">
    <citation type="journal article" date="2014" name="Am. J. Bot.">
        <title>Genome assembly and annotation for red clover (Trifolium pratense; Fabaceae).</title>
        <authorList>
            <person name="Istvanek J."/>
            <person name="Jaros M."/>
            <person name="Krenek A."/>
            <person name="Repkova J."/>
        </authorList>
    </citation>
    <scope>NUCLEOTIDE SEQUENCE [LARGE SCALE GENOMIC DNA]</scope>
    <source>
        <strain evidence="4">cv. Tatra</strain>
        <tissue evidence="3">Young leaves</tissue>
    </source>
</reference>
<keyword evidence="1" id="KW-0677">Repeat</keyword>
<dbReference type="ExpressionAtlas" id="A0A2K3MLE4">
    <property type="expression patterns" value="baseline"/>
</dbReference>
<dbReference type="InterPro" id="IPR036390">
    <property type="entry name" value="WH_DNA-bd_sf"/>
</dbReference>
<evidence type="ECO:0000259" key="2">
    <source>
        <dbReference type="Pfam" id="PF23282"/>
    </source>
</evidence>
<dbReference type="InterPro" id="IPR027417">
    <property type="entry name" value="P-loop_NTPase"/>
</dbReference>
<dbReference type="EMBL" id="ASHM01066836">
    <property type="protein sequence ID" value="PNX91618.1"/>
    <property type="molecule type" value="Genomic_DNA"/>
</dbReference>
<evidence type="ECO:0000313" key="4">
    <source>
        <dbReference type="Proteomes" id="UP000236291"/>
    </source>
</evidence>
<accession>A0A2K3MLE4</accession>
<dbReference type="PANTHER" id="PTHR11017">
    <property type="entry name" value="LEUCINE-RICH REPEAT-CONTAINING PROTEIN"/>
    <property type="match status" value="1"/>
</dbReference>
<dbReference type="InterPro" id="IPR044974">
    <property type="entry name" value="Disease_R_plants"/>
</dbReference>
<comment type="caution">
    <text evidence="3">The sequence shown here is derived from an EMBL/GenBank/DDBJ whole genome shotgun (WGS) entry which is preliminary data.</text>
</comment>
<feature type="non-terminal residue" evidence="3">
    <location>
        <position position="142"/>
    </location>
</feature>
<dbReference type="Gene3D" id="1.10.8.430">
    <property type="entry name" value="Helical domain of apoptotic protease-activating factors"/>
    <property type="match status" value="1"/>
</dbReference>
<dbReference type="SUPFAM" id="SSF46785">
    <property type="entry name" value="Winged helix' DNA-binding domain"/>
    <property type="match status" value="1"/>
</dbReference>